<dbReference type="Pfam" id="PF01979">
    <property type="entry name" value="Amidohydro_1"/>
    <property type="match status" value="1"/>
</dbReference>
<evidence type="ECO:0000313" key="3">
    <source>
        <dbReference type="EMBL" id="GAG49260.1"/>
    </source>
</evidence>
<keyword evidence="1" id="KW-0378">Hydrolase</keyword>
<organism evidence="3">
    <name type="scientific">marine sediment metagenome</name>
    <dbReference type="NCBI Taxonomy" id="412755"/>
    <lineage>
        <taxon>unclassified sequences</taxon>
        <taxon>metagenomes</taxon>
        <taxon>ecological metagenomes</taxon>
    </lineage>
</organism>
<dbReference type="GO" id="GO:0000034">
    <property type="term" value="F:adenine deaminase activity"/>
    <property type="evidence" value="ECO:0007669"/>
    <property type="project" value="TreeGrafter"/>
</dbReference>
<gene>
    <name evidence="3" type="ORF">S01H1_82353</name>
</gene>
<protein>
    <recommendedName>
        <fullName evidence="2">Amidohydrolase-related domain-containing protein</fullName>
    </recommendedName>
</protein>
<dbReference type="Gene3D" id="3.20.20.140">
    <property type="entry name" value="Metal-dependent hydrolases"/>
    <property type="match status" value="1"/>
</dbReference>
<sequence length="195" mass="20435">DEVEQMLGWPGVLGLAEMMNFPGVLSGRNDVMLKLAAAAGRPIDGHAPGLSGADLQAYLAAGPRSEHEATSLAEAQEKLAAGAWVMIRHGSAAQNLRELAPLLAGEGASRCLLVSDDRNAINLLERGHLDECLRLAVAAGVPAHRAVQAVTINAATRFGLTDRGAVAPGLRADLVVVEDLCDFQVQAVYKNGRTL</sequence>
<name>X0Y0N9_9ZZZZ</name>
<feature type="non-terminal residue" evidence="3">
    <location>
        <position position="195"/>
    </location>
</feature>
<dbReference type="EMBL" id="BARS01055820">
    <property type="protein sequence ID" value="GAG49260.1"/>
    <property type="molecule type" value="Genomic_DNA"/>
</dbReference>
<dbReference type="AlphaFoldDB" id="X0Y0N9"/>
<evidence type="ECO:0000256" key="1">
    <source>
        <dbReference type="ARBA" id="ARBA00022801"/>
    </source>
</evidence>
<feature type="non-terminal residue" evidence="3">
    <location>
        <position position="1"/>
    </location>
</feature>
<dbReference type="SUPFAM" id="SSF51556">
    <property type="entry name" value="Metallo-dependent hydrolases"/>
    <property type="match status" value="1"/>
</dbReference>
<comment type="caution">
    <text evidence="3">The sequence shown here is derived from an EMBL/GenBank/DDBJ whole genome shotgun (WGS) entry which is preliminary data.</text>
</comment>
<feature type="domain" description="Amidohydrolase-related" evidence="2">
    <location>
        <begin position="32"/>
        <end position="194"/>
    </location>
</feature>
<dbReference type="InterPro" id="IPR006680">
    <property type="entry name" value="Amidohydro-rel"/>
</dbReference>
<evidence type="ECO:0000259" key="2">
    <source>
        <dbReference type="Pfam" id="PF01979"/>
    </source>
</evidence>
<dbReference type="PANTHER" id="PTHR11113">
    <property type="entry name" value="N-ACETYLGLUCOSAMINE-6-PHOSPHATE DEACETYLASE"/>
    <property type="match status" value="1"/>
</dbReference>
<dbReference type="PANTHER" id="PTHR11113:SF2">
    <property type="entry name" value="ADENINE DEAMINASE"/>
    <property type="match status" value="1"/>
</dbReference>
<proteinExistence type="predicted"/>
<dbReference type="InterPro" id="IPR032466">
    <property type="entry name" value="Metal_Hydrolase"/>
</dbReference>
<accession>X0Y0N9</accession>
<reference evidence="3" key="1">
    <citation type="journal article" date="2014" name="Front. Microbiol.">
        <title>High frequency of phylogenetically diverse reductive dehalogenase-homologous genes in deep subseafloor sedimentary metagenomes.</title>
        <authorList>
            <person name="Kawai M."/>
            <person name="Futagami T."/>
            <person name="Toyoda A."/>
            <person name="Takaki Y."/>
            <person name="Nishi S."/>
            <person name="Hori S."/>
            <person name="Arai W."/>
            <person name="Tsubouchi T."/>
            <person name="Morono Y."/>
            <person name="Uchiyama I."/>
            <person name="Ito T."/>
            <person name="Fujiyama A."/>
            <person name="Inagaki F."/>
            <person name="Takami H."/>
        </authorList>
    </citation>
    <scope>NUCLEOTIDE SEQUENCE</scope>
    <source>
        <strain evidence="3">Expedition CK06-06</strain>
    </source>
</reference>